<evidence type="ECO:0000313" key="2">
    <source>
        <dbReference type="Proteomes" id="UP000285794"/>
    </source>
</evidence>
<reference evidence="1 2" key="1">
    <citation type="submission" date="2018-07" db="EMBL/GenBank/DDBJ databases">
        <title>Draft genome sequence of Ancylomarina sp. M1P.</title>
        <authorList>
            <person name="Yadav S."/>
            <person name="Villanueva L."/>
            <person name="Damste J.S.S."/>
        </authorList>
    </citation>
    <scope>NUCLEOTIDE SEQUENCE [LARGE SCALE GENOMIC DNA]</scope>
    <source>
        <strain evidence="1 2">M1P</strain>
    </source>
</reference>
<name>A0A425Y1F2_9BACT</name>
<sequence>MKSTIKSYLHNLSQQINILISFFLENETLLSPGLIRILDQSQLELKDLLDLKFELERKVSLFEAIETVIKHPRYFMSDSPKKLVETYSQEKHFRRFSPVLNTFMVYANDIAKEMLNANHQLVETLPPLYQNILSKSRRNRREGFCKVLHHIIYEQVYPANLTKECHRITNLISKQCKCKDSFKLIGSSLNLTILT</sequence>
<dbReference type="Proteomes" id="UP000285794">
    <property type="component" value="Unassembled WGS sequence"/>
</dbReference>
<comment type="caution">
    <text evidence="1">The sequence shown here is derived from an EMBL/GenBank/DDBJ whole genome shotgun (WGS) entry which is preliminary data.</text>
</comment>
<organism evidence="1 2">
    <name type="scientific">Ancylomarina euxinus</name>
    <dbReference type="NCBI Taxonomy" id="2283627"/>
    <lineage>
        <taxon>Bacteria</taxon>
        <taxon>Pseudomonadati</taxon>
        <taxon>Bacteroidota</taxon>
        <taxon>Bacteroidia</taxon>
        <taxon>Marinilabiliales</taxon>
        <taxon>Marinifilaceae</taxon>
        <taxon>Ancylomarina</taxon>
    </lineage>
</organism>
<dbReference type="AlphaFoldDB" id="A0A425Y1F2"/>
<dbReference type="RefSeq" id="WP_125030715.1">
    <property type="nucleotide sequence ID" value="NZ_JAPXVP010000001.1"/>
</dbReference>
<evidence type="ECO:0000313" key="1">
    <source>
        <dbReference type="EMBL" id="RRG21563.1"/>
    </source>
</evidence>
<keyword evidence="2" id="KW-1185">Reference proteome</keyword>
<gene>
    <name evidence="1" type="ORF">DWB61_09795</name>
</gene>
<dbReference type="OrthoDB" id="1117985at2"/>
<proteinExistence type="predicted"/>
<accession>A0A425Y1F2</accession>
<protein>
    <submittedName>
        <fullName evidence="1">Uncharacterized protein</fullName>
    </submittedName>
</protein>
<dbReference type="EMBL" id="QQWG01000008">
    <property type="protein sequence ID" value="RRG21563.1"/>
    <property type="molecule type" value="Genomic_DNA"/>
</dbReference>